<dbReference type="EMBL" id="JALBCA010000027">
    <property type="protein sequence ID" value="KAI2388938.1"/>
    <property type="molecule type" value="Genomic_DNA"/>
</dbReference>
<name>A0ACB8UZS0_9EURO</name>
<gene>
    <name evidence="1" type="ORF">LOY88_002311</name>
</gene>
<accession>A0ACB8UZS0</accession>
<organism evidence="1">
    <name type="scientific">Ophidiomyces ophidiicola</name>
    <dbReference type="NCBI Taxonomy" id="1387563"/>
    <lineage>
        <taxon>Eukaryota</taxon>
        <taxon>Fungi</taxon>
        <taxon>Dikarya</taxon>
        <taxon>Ascomycota</taxon>
        <taxon>Pezizomycotina</taxon>
        <taxon>Eurotiomycetes</taxon>
        <taxon>Eurotiomycetidae</taxon>
        <taxon>Onygenales</taxon>
        <taxon>Onygenaceae</taxon>
        <taxon>Ophidiomyces</taxon>
    </lineage>
</organism>
<protein>
    <submittedName>
        <fullName evidence="1">Uncharacterized protein</fullName>
    </submittedName>
</protein>
<proteinExistence type="predicted"/>
<comment type="caution">
    <text evidence="1">The sequence shown here is derived from an EMBL/GenBank/DDBJ whole genome shotgun (WGS) entry which is preliminary data.</text>
</comment>
<evidence type="ECO:0000313" key="1">
    <source>
        <dbReference type="EMBL" id="KAI2388938.1"/>
    </source>
</evidence>
<reference evidence="1" key="1">
    <citation type="journal article" date="2022" name="bioRxiv">
        <title>Population genetic analysis of Ophidiomyces ophidiicola, the causative agent of snake fungal disease, indicates recent introductions to the USA.</title>
        <authorList>
            <person name="Ladner J.T."/>
            <person name="Palmer J.M."/>
            <person name="Ettinger C.L."/>
            <person name="Stajich J.E."/>
            <person name="Farrell T.M."/>
            <person name="Glorioso B.M."/>
            <person name="Lawson B."/>
            <person name="Price S.J."/>
            <person name="Stengle A.G."/>
            <person name="Grear D.A."/>
            <person name="Lorch J.M."/>
        </authorList>
    </citation>
    <scope>NUCLEOTIDE SEQUENCE</scope>
    <source>
        <strain evidence="1">NWHC 24266-5</strain>
    </source>
</reference>
<sequence>MTSWVKCCLERGRLRQRRKGNQQLDERYGDTSISGPMDGGWNQLPSYSSEKRSASVPASSAGSKRQREATTDPRHGYFNSCSGTQPFTAHPKELTSDKCKRSPDFLYKPASEKFFEDMAKIGKPRHPPPSSISNSDKHRRQFSTNSASSSLDPTSPAEIPCHPSYQKNMLLHRSPSPQLWSIPSLQRQSLSPKLSSVDSPALSYHSTLEEESYDLKNEEAIKYTSPPMTKLQPKKPKRTITDELVPSTTDLFG</sequence>